<dbReference type="Pfam" id="PF08879">
    <property type="entry name" value="WRC"/>
    <property type="match status" value="1"/>
</dbReference>
<dbReference type="PROSITE" id="PS51667">
    <property type="entry name" value="WRC"/>
    <property type="match status" value="1"/>
</dbReference>
<dbReference type="PANTHER" id="PTHR34122">
    <property type="entry name" value="EXPRESSED PROTEIN-RELATED"/>
    <property type="match status" value="1"/>
</dbReference>
<sequence>MAPLKKRKGSFERTPLNDEIISISSTSKMQSKTNKKCDDQIPVIVEANGITNDFSTKNKSKRGKVIMEGSRCSRINGRGWRCHQPTLVGYSLCEHHLGKGRLRSVAANRQVPEMSGLPPLSEAEQPALTVRKKRNKVGVVKARSMSSLLSQI</sequence>
<comment type="caution">
    <text evidence="2">Lacks conserved residue(s) required for the propagation of feature annotation.</text>
</comment>
<dbReference type="AlphaFoldDB" id="A0A9N7NFY1"/>
<name>A0A9N7NFY1_STRHE</name>
<comment type="caution">
    <text evidence="4">The sequence shown here is derived from an EMBL/GenBank/DDBJ whole genome shotgun (WGS) entry which is preliminary data.</text>
</comment>
<gene>
    <name evidence="4" type="ORF">SHERM_28837</name>
</gene>
<dbReference type="PANTHER" id="PTHR34122:SF1">
    <property type="entry name" value="EXPRESSED PROTEIN"/>
    <property type="match status" value="1"/>
</dbReference>
<evidence type="ECO:0000259" key="3">
    <source>
        <dbReference type="PROSITE" id="PS51667"/>
    </source>
</evidence>
<organism evidence="4 5">
    <name type="scientific">Striga hermonthica</name>
    <name type="common">Purple witchweed</name>
    <name type="synonym">Buchnera hermonthica</name>
    <dbReference type="NCBI Taxonomy" id="68872"/>
    <lineage>
        <taxon>Eukaryota</taxon>
        <taxon>Viridiplantae</taxon>
        <taxon>Streptophyta</taxon>
        <taxon>Embryophyta</taxon>
        <taxon>Tracheophyta</taxon>
        <taxon>Spermatophyta</taxon>
        <taxon>Magnoliopsida</taxon>
        <taxon>eudicotyledons</taxon>
        <taxon>Gunneridae</taxon>
        <taxon>Pentapetalae</taxon>
        <taxon>asterids</taxon>
        <taxon>lamiids</taxon>
        <taxon>Lamiales</taxon>
        <taxon>Orobanchaceae</taxon>
        <taxon>Buchnereae</taxon>
        <taxon>Striga</taxon>
    </lineage>
</organism>
<keyword evidence="1" id="KW-0539">Nucleus</keyword>
<protein>
    <recommendedName>
        <fullName evidence="3">WRC domain-containing protein</fullName>
    </recommendedName>
</protein>
<dbReference type="InterPro" id="IPR014977">
    <property type="entry name" value="WRC_dom"/>
</dbReference>
<dbReference type="Proteomes" id="UP001153555">
    <property type="component" value="Unassembled WGS sequence"/>
</dbReference>
<dbReference type="EMBL" id="CACSLK010027840">
    <property type="protein sequence ID" value="CAA0833579.1"/>
    <property type="molecule type" value="Genomic_DNA"/>
</dbReference>
<proteinExistence type="predicted"/>
<evidence type="ECO:0000313" key="5">
    <source>
        <dbReference type="Proteomes" id="UP001153555"/>
    </source>
</evidence>
<evidence type="ECO:0000313" key="4">
    <source>
        <dbReference type="EMBL" id="CAA0833579.1"/>
    </source>
</evidence>
<evidence type="ECO:0000256" key="1">
    <source>
        <dbReference type="ARBA" id="ARBA00023242"/>
    </source>
</evidence>
<evidence type="ECO:0000256" key="2">
    <source>
        <dbReference type="PROSITE-ProRule" id="PRU01002"/>
    </source>
</evidence>
<keyword evidence="5" id="KW-1185">Reference proteome</keyword>
<accession>A0A9N7NFY1</accession>
<feature type="domain" description="WRC" evidence="3">
    <location>
        <begin position="66"/>
        <end position="112"/>
    </location>
</feature>
<reference evidence="4" key="1">
    <citation type="submission" date="2019-12" db="EMBL/GenBank/DDBJ databases">
        <authorList>
            <person name="Scholes J."/>
        </authorList>
    </citation>
    <scope>NUCLEOTIDE SEQUENCE</scope>
</reference>
<dbReference type="OrthoDB" id="686202at2759"/>